<organism evidence="1 2">
    <name type="scientific">Thalassococcus halodurans</name>
    <dbReference type="NCBI Taxonomy" id="373675"/>
    <lineage>
        <taxon>Bacteria</taxon>
        <taxon>Pseudomonadati</taxon>
        <taxon>Pseudomonadota</taxon>
        <taxon>Alphaproteobacteria</taxon>
        <taxon>Rhodobacterales</taxon>
        <taxon>Roseobacteraceae</taxon>
        <taxon>Thalassococcus</taxon>
    </lineage>
</organism>
<sequence>MLTVVLAFANAAHAAPSFLLLFDETDLAPPYHQRWTATPADFNWAEANGAVSDASRHEVYVRGDGKKGDFYGVLYLDCVTPQYSEWLVSGGYLTATDVPPDAIAKLRQELC</sequence>
<evidence type="ECO:0008006" key="3">
    <source>
        <dbReference type="Google" id="ProtNLM"/>
    </source>
</evidence>
<dbReference type="AlphaFoldDB" id="A0A1H5T0S5"/>
<dbReference type="EMBL" id="FNUZ01000001">
    <property type="protein sequence ID" value="SEF56433.1"/>
    <property type="molecule type" value="Genomic_DNA"/>
</dbReference>
<reference evidence="1 2" key="1">
    <citation type="submission" date="2016-10" db="EMBL/GenBank/DDBJ databases">
        <authorList>
            <person name="de Groot N.N."/>
        </authorList>
    </citation>
    <scope>NUCLEOTIDE SEQUENCE [LARGE SCALE GENOMIC DNA]</scope>
    <source>
        <strain evidence="1 2">DSM 26915</strain>
    </source>
</reference>
<proteinExistence type="predicted"/>
<accession>A0A1H5T0S5</accession>
<gene>
    <name evidence="1" type="ORF">SAMN04488045_0446</name>
</gene>
<name>A0A1H5T0S5_9RHOB</name>
<keyword evidence="2" id="KW-1185">Reference proteome</keyword>
<protein>
    <recommendedName>
        <fullName evidence="3">Inhibitor of vertebrate lysozyme (Ivy)</fullName>
    </recommendedName>
</protein>
<evidence type="ECO:0000313" key="2">
    <source>
        <dbReference type="Proteomes" id="UP000236752"/>
    </source>
</evidence>
<dbReference type="Proteomes" id="UP000236752">
    <property type="component" value="Unassembled WGS sequence"/>
</dbReference>
<evidence type="ECO:0000313" key="1">
    <source>
        <dbReference type="EMBL" id="SEF56433.1"/>
    </source>
</evidence>